<keyword evidence="2" id="KW-1185">Reference proteome</keyword>
<reference evidence="1" key="1">
    <citation type="submission" date="2009-02" db="EMBL/GenBank/DDBJ databases">
        <title>The Genome Sequence of Ajellomyces capsulatus strain G186AR.</title>
        <authorList>
            <consortium name="The Broad Institute Genome Sequencing Platform"/>
            <person name="Champion M."/>
            <person name="Cuomo C."/>
            <person name="Ma L.-J."/>
            <person name="Henn M.R."/>
            <person name="Sil A."/>
            <person name="Goldman B."/>
            <person name="Young S.K."/>
            <person name="Kodira C.D."/>
            <person name="Zeng Q."/>
            <person name="Koehrsen M."/>
            <person name="Alvarado L."/>
            <person name="Berlin A."/>
            <person name="Borenstein D."/>
            <person name="Chen Z."/>
            <person name="Engels R."/>
            <person name="Freedman E."/>
            <person name="Gellesch M."/>
            <person name="Goldberg J."/>
            <person name="Griggs A."/>
            <person name="Gujja S."/>
            <person name="Heiman D."/>
            <person name="Hepburn T."/>
            <person name="Howarth C."/>
            <person name="Jen D."/>
            <person name="Larson L."/>
            <person name="Lewis B."/>
            <person name="Mehta T."/>
            <person name="Park D."/>
            <person name="Pearson M."/>
            <person name="Roberts A."/>
            <person name="Saif S."/>
            <person name="Shea T."/>
            <person name="Shenoy N."/>
            <person name="Sisk P."/>
            <person name="Stolte C."/>
            <person name="Sykes S."/>
            <person name="Walk T."/>
            <person name="White J."/>
            <person name="Yandava C."/>
            <person name="Klein B."/>
            <person name="McEwen J.G."/>
            <person name="Puccia R."/>
            <person name="Goldman G.H."/>
            <person name="Felipe M.S."/>
            <person name="Nino-Vega G."/>
            <person name="San-Blas G."/>
            <person name="Taylor J."/>
            <person name="Mendoza L."/>
            <person name="Galagan J."/>
            <person name="Nusbaum C."/>
            <person name="Birren B."/>
        </authorList>
    </citation>
    <scope>NUCLEOTIDE SEQUENCE</scope>
    <source>
        <strain evidence="1">G186AR</strain>
    </source>
</reference>
<evidence type="ECO:0000313" key="2">
    <source>
        <dbReference type="Proteomes" id="UP000001631"/>
    </source>
</evidence>
<dbReference type="InParanoid" id="C0NA57"/>
<proteinExistence type="predicted"/>
<dbReference type="EMBL" id="GG663363">
    <property type="protein sequence ID" value="EEH10548.1"/>
    <property type="molecule type" value="Genomic_DNA"/>
</dbReference>
<sequence length="174" mass="18826">MQAVAGAWRWCEGDGSKAPAGHLEAPMTSPYPAREEPCWLPQVAETAPWAGSWASISERCGISRPCVEDQDGYTKTRSLQRSLQVQTLDNGFPRRQNNLIRSVDGPDGCLQSRAAVAASTTRVSAGTKKLNVGWMSGIASACHGEQLLAIIGLSEAQDILRWSLQRDHTHSPAD</sequence>
<dbReference type="GeneID" id="69033020"/>
<dbReference type="AlphaFoldDB" id="C0NA57"/>
<organism evidence="1 2">
    <name type="scientific">Ajellomyces capsulatus (strain G186AR / H82 / ATCC MYA-2454 / RMSCC 2432)</name>
    <name type="common">Darling's disease fungus</name>
    <name type="synonym">Histoplasma capsulatum</name>
    <dbReference type="NCBI Taxonomy" id="447093"/>
    <lineage>
        <taxon>Eukaryota</taxon>
        <taxon>Fungi</taxon>
        <taxon>Dikarya</taxon>
        <taxon>Ascomycota</taxon>
        <taxon>Pezizomycotina</taxon>
        <taxon>Eurotiomycetes</taxon>
        <taxon>Eurotiomycetidae</taxon>
        <taxon>Onygenales</taxon>
        <taxon>Ajellomycetaceae</taxon>
        <taxon>Histoplasma</taxon>
    </lineage>
</organism>
<protein>
    <submittedName>
        <fullName evidence="1">Uncharacterized protein</fullName>
    </submittedName>
</protein>
<name>C0NA57_AJECG</name>
<dbReference type="RefSeq" id="XP_045291028.1">
    <property type="nucleotide sequence ID" value="XM_045427053.1"/>
</dbReference>
<accession>C0NA57</accession>
<dbReference type="HOGENOM" id="CLU_1539568_0_0_1"/>
<gene>
    <name evidence="1" type="ORF">HCBG_00003</name>
</gene>
<dbReference type="Proteomes" id="UP000001631">
    <property type="component" value="Unassembled WGS sequence"/>
</dbReference>
<evidence type="ECO:0000313" key="1">
    <source>
        <dbReference type="EMBL" id="EEH10548.1"/>
    </source>
</evidence>